<evidence type="ECO:0000313" key="1">
    <source>
        <dbReference type="EMBL" id="EWS71242.1"/>
    </source>
</evidence>
<evidence type="ECO:0000313" key="2">
    <source>
        <dbReference type="Proteomes" id="UP000009168"/>
    </source>
</evidence>
<keyword evidence="2" id="KW-1185">Reference proteome</keyword>
<dbReference type="EMBL" id="GG662270">
    <property type="protein sequence ID" value="EWS71242.1"/>
    <property type="molecule type" value="Genomic_DNA"/>
</dbReference>
<sequence>MQNSCQGEQSLLGNALEFYIEQNEAEDFQNFYVNILFNNPPQNFNQVQIQELYEQQNQNTQRVSSVAQSDYQKCEKESEKEEQSLNQSSLLFSYNIKINQTIQNASPERKSHFSINSIKSYNSARCSVKSRKNSLNLILKSQREQSSQSNRQLNYSNLRQKKQGNIKISDIFQNDKNSQEISPTRLIREKIKFQSPYNTMWIEKTLEKSFNIKLQFEKDPDFAYNGVKPRCKAFKISKKGYGISPSKESNQKLSNQNQETKEDVLIKENILNNQDLYNFYQNQKQIKNVLINNLF</sequence>
<dbReference type="Proteomes" id="UP000009168">
    <property type="component" value="Unassembled WGS sequence"/>
</dbReference>
<dbReference type="RefSeq" id="XP_012656230.1">
    <property type="nucleotide sequence ID" value="XM_012800776.1"/>
</dbReference>
<dbReference type="GeneID" id="24441612"/>
<name>W7X051_TETTS</name>
<dbReference type="InParanoid" id="W7X051"/>
<proteinExistence type="predicted"/>
<dbReference type="AlphaFoldDB" id="W7X051"/>
<reference evidence="2" key="1">
    <citation type="journal article" date="2006" name="PLoS Biol.">
        <title>Macronuclear genome sequence of the ciliate Tetrahymena thermophila, a model eukaryote.</title>
        <authorList>
            <person name="Eisen J.A."/>
            <person name="Coyne R.S."/>
            <person name="Wu M."/>
            <person name="Wu D."/>
            <person name="Thiagarajan M."/>
            <person name="Wortman J.R."/>
            <person name="Badger J.H."/>
            <person name="Ren Q."/>
            <person name="Amedeo P."/>
            <person name="Jones K.M."/>
            <person name="Tallon L.J."/>
            <person name="Delcher A.L."/>
            <person name="Salzberg S.L."/>
            <person name="Silva J.C."/>
            <person name="Haas B.J."/>
            <person name="Majoros W.H."/>
            <person name="Farzad M."/>
            <person name="Carlton J.M."/>
            <person name="Smith R.K. Jr."/>
            <person name="Garg J."/>
            <person name="Pearlman R.E."/>
            <person name="Karrer K.M."/>
            <person name="Sun L."/>
            <person name="Manning G."/>
            <person name="Elde N.C."/>
            <person name="Turkewitz A.P."/>
            <person name="Asai D.J."/>
            <person name="Wilkes D.E."/>
            <person name="Wang Y."/>
            <person name="Cai H."/>
            <person name="Collins K."/>
            <person name="Stewart B.A."/>
            <person name="Lee S.R."/>
            <person name="Wilamowska K."/>
            <person name="Weinberg Z."/>
            <person name="Ruzzo W.L."/>
            <person name="Wloga D."/>
            <person name="Gaertig J."/>
            <person name="Frankel J."/>
            <person name="Tsao C.-C."/>
            <person name="Gorovsky M.A."/>
            <person name="Keeling P.J."/>
            <person name="Waller R.F."/>
            <person name="Patron N.J."/>
            <person name="Cherry J.M."/>
            <person name="Stover N.A."/>
            <person name="Krieger C.J."/>
            <person name="del Toro C."/>
            <person name="Ryder H.F."/>
            <person name="Williamson S.C."/>
            <person name="Barbeau R.A."/>
            <person name="Hamilton E.P."/>
            <person name="Orias E."/>
        </authorList>
    </citation>
    <scope>NUCLEOTIDE SEQUENCE [LARGE SCALE GENOMIC DNA]</scope>
    <source>
        <strain evidence="2">SB210</strain>
    </source>
</reference>
<gene>
    <name evidence="1" type="ORF">TTHERM_001071479</name>
</gene>
<organism evidence="1 2">
    <name type="scientific">Tetrahymena thermophila (strain SB210)</name>
    <dbReference type="NCBI Taxonomy" id="312017"/>
    <lineage>
        <taxon>Eukaryota</taxon>
        <taxon>Sar</taxon>
        <taxon>Alveolata</taxon>
        <taxon>Ciliophora</taxon>
        <taxon>Intramacronucleata</taxon>
        <taxon>Oligohymenophorea</taxon>
        <taxon>Hymenostomatida</taxon>
        <taxon>Tetrahymenina</taxon>
        <taxon>Tetrahymenidae</taxon>
        <taxon>Tetrahymena</taxon>
    </lineage>
</organism>
<accession>W7X051</accession>
<dbReference type="KEGG" id="tet:TTHERM_001071479"/>
<protein>
    <submittedName>
        <fullName evidence="1">Uncharacterized protein</fullName>
    </submittedName>
</protein>